<proteinExistence type="predicted"/>
<name>A0ABR4BA99_9LECA</name>
<dbReference type="Gene3D" id="2.40.50.140">
    <property type="entry name" value="Nucleic acid-binding proteins"/>
    <property type="match status" value="1"/>
</dbReference>
<sequence length="149" mass="16417">MSNGPLPTTLTFLSALPTHPPGTKIRFLGCVTNYTLHKGILELQHAYPPPPSHKSILALVDVNLLLETLRREDTQVGAWVNVVGYLEGIVKEGKRGKMRETERDVEAQQGDAAPVVYVRVQAIMLWAAGGVKIGEYEKALGERFKDLRG</sequence>
<comment type="caution">
    <text evidence="1">The sequence shown here is derived from an EMBL/GenBank/DDBJ whole genome shotgun (WGS) entry which is preliminary data.</text>
</comment>
<organism evidence="1 2">
    <name type="scientific">Lepraria finkii</name>
    <dbReference type="NCBI Taxonomy" id="1340010"/>
    <lineage>
        <taxon>Eukaryota</taxon>
        <taxon>Fungi</taxon>
        <taxon>Dikarya</taxon>
        <taxon>Ascomycota</taxon>
        <taxon>Pezizomycotina</taxon>
        <taxon>Lecanoromycetes</taxon>
        <taxon>OSLEUM clade</taxon>
        <taxon>Lecanoromycetidae</taxon>
        <taxon>Lecanorales</taxon>
        <taxon>Lecanorineae</taxon>
        <taxon>Stereocaulaceae</taxon>
        <taxon>Lepraria</taxon>
    </lineage>
</organism>
<protein>
    <recommendedName>
        <fullName evidence="3">CST complex subunit TEN1</fullName>
    </recommendedName>
</protein>
<evidence type="ECO:0000313" key="1">
    <source>
        <dbReference type="EMBL" id="KAL2053764.1"/>
    </source>
</evidence>
<dbReference type="Proteomes" id="UP001590951">
    <property type="component" value="Unassembled WGS sequence"/>
</dbReference>
<dbReference type="Pfam" id="PF12658">
    <property type="entry name" value="Ten1"/>
    <property type="match status" value="1"/>
</dbReference>
<gene>
    <name evidence="1" type="ORF">ABVK25_006069</name>
</gene>
<evidence type="ECO:0008006" key="3">
    <source>
        <dbReference type="Google" id="ProtNLM"/>
    </source>
</evidence>
<dbReference type="InterPro" id="IPR024222">
    <property type="entry name" value="Ten1_fungal"/>
</dbReference>
<accession>A0ABR4BA99</accession>
<reference evidence="1 2" key="1">
    <citation type="submission" date="2024-09" db="EMBL/GenBank/DDBJ databases">
        <title>Rethinking Asexuality: The Enigmatic Case of Functional Sexual Genes in Lepraria (Stereocaulaceae).</title>
        <authorList>
            <person name="Doellman M."/>
            <person name="Sun Y."/>
            <person name="Barcenas-Pena A."/>
            <person name="Lumbsch H.T."/>
            <person name="Grewe F."/>
        </authorList>
    </citation>
    <scope>NUCLEOTIDE SEQUENCE [LARGE SCALE GENOMIC DNA]</scope>
    <source>
        <strain evidence="1 2">Grewe 0041</strain>
    </source>
</reference>
<keyword evidence="2" id="KW-1185">Reference proteome</keyword>
<dbReference type="InterPro" id="IPR012340">
    <property type="entry name" value="NA-bd_OB-fold"/>
</dbReference>
<evidence type="ECO:0000313" key="2">
    <source>
        <dbReference type="Proteomes" id="UP001590951"/>
    </source>
</evidence>
<dbReference type="EMBL" id="JBHFEH010000019">
    <property type="protein sequence ID" value="KAL2053764.1"/>
    <property type="molecule type" value="Genomic_DNA"/>
</dbReference>